<keyword evidence="3" id="KW-1185">Reference proteome</keyword>
<sequence>MYFWSVVLEEWRFTLMLPLCSMCMFYARKVLKKNTRTTLLSSRKQLLKYKLERPKDQHNLYWEQYAHNDLLYKEIGVFHTSFLFFREGEN</sequence>
<dbReference type="Gramene" id="AET1Gv20187600.11">
    <property type="protein sequence ID" value="AET1Gv20187600.11"/>
    <property type="gene ID" value="AET1Gv20187600"/>
</dbReference>
<evidence type="ECO:0000313" key="2">
    <source>
        <dbReference type="EnsemblPlants" id="AET1Gv20187600.11"/>
    </source>
</evidence>
<dbReference type="Proteomes" id="UP000015105">
    <property type="component" value="Chromosome 1D"/>
</dbReference>
<feature type="transmembrane region" description="Helical" evidence="1">
    <location>
        <begin position="12"/>
        <end position="31"/>
    </location>
</feature>
<reference evidence="3" key="1">
    <citation type="journal article" date="2014" name="Science">
        <title>Ancient hybridizations among the ancestral genomes of bread wheat.</title>
        <authorList>
            <consortium name="International Wheat Genome Sequencing Consortium,"/>
            <person name="Marcussen T."/>
            <person name="Sandve S.R."/>
            <person name="Heier L."/>
            <person name="Spannagl M."/>
            <person name="Pfeifer M."/>
            <person name="Jakobsen K.S."/>
            <person name="Wulff B.B."/>
            <person name="Steuernagel B."/>
            <person name="Mayer K.F."/>
            <person name="Olsen O.A."/>
        </authorList>
    </citation>
    <scope>NUCLEOTIDE SEQUENCE [LARGE SCALE GENOMIC DNA]</scope>
    <source>
        <strain evidence="3">cv. AL8/78</strain>
    </source>
</reference>
<organism evidence="2 3">
    <name type="scientific">Aegilops tauschii subsp. strangulata</name>
    <name type="common">Goatgrass</name>
    <dbReference type="NCBI Taxonomy" id="200361"/>
    <lineage>
        <taxon>Eukaryota</taxon>
        <taxon>Viridiplantae</taxon>
        <taxon>Streptophyta</taxon>
        <taxon>Embryophyta</taxon>
        <taxon>Tracheophyta</taxon>
        <taxon>Spermatophyta</taxon>
        <taxon>Magnoliopsida</taxon>
        <taxon>Liliopsida</taxon>
        <taxon>Poales</taxon>
        <taxon>Poaceae</taxon>
        <taxon>BOP clade</taxon>
        <taxon>Pooideae</taxon>
        <taxon>Triticodae</taxon>
        <taxon>Triticeae</taxon>
        <taxon>Triticinae</taxon>
        <taxon>Aegilops</taxon>
    </lineage>
</organism>
<keyword evidence="1" id="KW-1133">Transmembrane helix</keyword>
<reference evidence="3" key="2">
    <citation type="journal article" date="2017" name="Nat. Plants">
        <title>The Aegilops tauschii genome reveals multiple impacts of transposons.</title>
        <authorList>
            <person name="Zhao G."/>
            <person name="Zou C."/>
            <person name="Li K."/>
            <person name="Wang K."/>
            <person name="Li T."/>
            <person name="Gao L."/>
            <person name="Zhang X."/>
            <person name="Wang H."/>
            <person name="Yang Z."/>
            <person name="Liu X."/>
            <person name="Jiang W."/>
            <person name="Mao L."/>
            <person name="Kong X."/>
            <person name="Jiao Y."/>
            <person name="Jia J."/>
        </authorList>
    </citation>
    <scope>NUCLEOTIDE SEQUENCE [LARGE SCALE GENOMIC DNA]</scope>
    <source>
        <strain evidence="3">cv. AL8/78</strain>
    </source>
</reference>
<name>A0A452XW39_AEGTS</name>
<proteinExistence type="predicted"/>
<keyword evidence="1" id="KW-0812">Transmembrane</keyword>
<evidence type="ECO:0000256" key="1">
    <source>
        <dbReference type="SAM" id="Phobius"/>
    </source>
</evidence>
<evidence type="ECO:0000313" key="3">
    <source>
        <dbReference type="Proteomes" id="UP000015105"/>
    </source>
</evidence>
<reference evidence="2" key="4">
    <citation type="submission" date="2019-03" db="UniProtKB">
        <authorList>
            <consortium name="EnsemblPlants"/>
        </authorList>
    </citation>
    <scope>IDENTIFICATION</scope>
</reference>
<reference evidence="2" key="5">
    <citation type="journal article" date="2021" name="G3 (Bethesda)">
        <title>Aegilops tauschii genome assembly Aet v5.0 features greater sequence contiguity and improved annotation.</title>
        <authorList>
            <person name="Wang L."/>
            <person name="Zhu T."/>
            <person name="Rodriguez J.C."/>
            <person name="Deal K.R."/>
            <person name="Dubcovsky J."/>
            <person name="McGuire P.E."/>
            <person name="Lux T."/>
            <person name="Spannagl M."/>
            <person name="Mayer K.F.X."/>
            <person name="Baldrich P."/>
            <person name="Meyers B.C."/>
            <person name="Huo N."/>
            <person name="Gu Y.Q."/>
            <person name="Zhou H."/>
            <person name="Devos K.M."/>
            <person name="Bennetzen J.L."/>
            <person name="Unver T."/>
            <person name="Budak H."/>
            <person name="Gulick P.J."/>
            <person name="Galiba G."/>
            <person name="Kalapos B."/>
            <person name="Nelson D.R."/>
            <person name="Li P."/>
            <person name="You F.M."/>
            <person name="Luo M.C."/>
            <person name="Dvorak J."/>
        </authorList>
    </citation>
    <scope>NUCLEOTIDE SEQUENCE [LARGE SCALE GENOMIC DNA]</scope>
    <source>
        <strain evidence="2">cv. AL8/78</strain>
    </source>
</reference>
<dbReference type="AlphaFoldDB" id="A0A452XW39"/>
<dbReference type="EnsemblPlants" id="AET1Gv20187600.11">
    <property type="protein sequence ID" value="AET1Gv20187600.11"/>
    <property type="gene ID" value="AET1Gv20187600"/>
</dbReference>
<reference evidence="2" key="3">
    <citation type="journal article" date="2017" name="Nature">
        <title>Genome sequence of the progenitor of the wheat D genome Aegilops tauschii.</title>
        <authorList>
            <person name="Luo M.C."/>
            <person name="Gu Y.Q."/>
            <person name="Puiu D."/>
            <person name="Wang H."/>
            <person name="Twardziok S.O."/>
            <person name="Deal K.R."/>
            <person name="Huo N."/>
            <person name="Zhu T."/>
            <person name="Wang L."/>
            <person name="Wang Y."/>
            <person name="McGuire P.E."/>
            <person name="Liu S."/>
            <person name="Long H."/>
            <person name="Ramasamy R.K."/>
            <person name="Rodriguez J.C."/>
            <person name="Van S.L."/>
            <person name="Yuan L."/>
            <person name="Wang Z."/>
            <person name="Xia Z."/>
            <person name="Xiao L."/>
            <person name="Anderson O.D."/>
            <person name="Ouyang S."/>
            <person name="Liang Y."/>
            <person name="Zimin A.V."/>
            <person name="Pertea G."/>
            <person name="Qi P."/>
            <person name="Bennetzen J.L."/>
            <person name="Dai X."/>
            <person name="Dawson M.W."/>
            <person name="Muller H.G."/>
            <person name="Kugler K."/>
            <person name="Rivarola-Duarte L."/>
            <person name="Spannagl M."/>
            <person name="Mayer K.F.X."/>
            <person name="Lu F.H."/>
            <person name="Bevan M.W."/>
            <person name="Leroy P."/>
            <person name="Li P."/>
            <person name="You F.M."/>
            <person name="Sun Q."/>
            <person name="Liu Z."/>
            <person name="Lyons E."/>
            <person name="Wicker T."/>
            <person name="Salzberg S.L."/>
            <person name="Devos K.M."/>
            <person name="Dvorak J."/>
        </authorList>
    </citation>
    <scope>NUCLEOTIDE SEQUENCE [LARGE SCALE GENOMIC DNA]</scope>
    <source>
        <strain evidence="2">cv. AL8/78</strain>
    </source>
</reference>
<accession>A0A452XW39</accession>
<protein>
    <submittedName>
        <fullName evidence="2">Uncharacterized protein</fullName>
    </submittedName>
</protein>
<keyword evidence="1" id="KW-0472">Membrane</keyword>